<feature type="compositionally biased region" description="Basic and acidic residues" evidence="1">
    <location>
        <begin position="47"/>
        <end position="59"/>
    </location>
</feature>
<accession>A0A7J6RU07</accession>
<feature type="compositionally biased region" description="Basic and acidic residues" evidence="1">
    <location>
        <begin position="25"/>
        <end position="38"/>
    </location>
</feature>
<reference evidence="2 3" key="1">
    <citation type="submission" date="2020-04" db="EMBL/GenBank/DDBJ databases">
        <title>Perkinsus olseni comparative genomics.</title>
        <authorList>
            <person name="Bogema D.R."/>
        </authorList>
    </citation>
    <scope>NUCLEOTIDE SEQUENCE [LARGE SCALE GENOMIC DNA]</scope>
    <source>
        <strain evidence="2">ATCC PRA-205</strain>
    </source>
</reference>
<evidence type="ECO:0000256" key="1">
    <source>
        <dbReference type="SAM" id="MobiDB-lite"/>
    </source>
</evidence>
<name>A0A7J6RU07_PEROL</name>
<proteinExistence type="predicted"/>
<protein>
    <submittedName>
        <fullName evidence="2">Uncharacterized protein</fullName>
    </submittedName>
</protein>
<evidence type="ECO:0000313" key="2">
    <source>
        <dbReference type="EMBL" id="KAF4724228.1"/>
    </source>
</evidence>
<dbReference type="AlphaFoldDB" id="A0A7J6RU07"/>
<comment type="caution">
    <text evidence="2">The sequence shown here is derived from an EMBL/GenBank/DDBJ whole genome shotgun (WGS) entry which is preliminary data.</text>
</comment>
<evidence type="ECO:0000313" key="3">
    <source>
        <dbReference type="Proteomes" id="UP000574390"/>
    </source>
</evidence>
<dbReference type="Proteomes" id="UP000574390">
    <property type="component" value="Unassembled WGS sequence"/>
</dbReference>
<gene>
    <name evidence="2" type="ORF">FOZ62_000514</name>
</gene>
<feature type="region of interest" description="Disordered" evidence="1">
    <location>
        <begin position="23"/>
        <end position="66"/>
    </location>
</feature>
<sequence>MGCASSTVEVAEGEVYAIKMSGAKQAERSEYEVSKYEEPNIEDTEKEEGTIDEGREKPAIKGGSGDKGIGPGFDPVVWYFWCCRFCSAWRSCDGEFLVE</sequence>
<dbReference type="EMBL" id="JABANM010019586">
    <property type="protein sequence ID" value="KAF4724228.1"/>
    <property type="molecule type" value="Genomic_DNA"/>
</dbReference>
<organism evidence="2 3">
    <name type="scientific">Perkinsus olseni</name>
    <name type="common">Perkinsus atlanticus</name>
    <dbReference type="NCBI Taxonomy" id="32597"/>
    <lineage>
        <taxon>Eukaryota</taxon>
        <taxon>Sar</taxon>
        <taxon>Alveolata</taxon>
        <taxon>Perkinsozoa</taxon>
        <taxon>Perkinsea</taxon>
        <taxon>Perkinsida</taxon>
        <taxon>Perkinsidae</taxon>
        <taxon>Perkinsus</taxon>
    </lineage>
</organism>